<accession>A0A1T5MLV3</accession>
<evidence type="ECO:0000256" key="2">
    <source>
        <dbReference type="ARBA" id="ARBA00022801"/>
    </source>
</evidence>
<dbReference type="PANTHER" id="PTHR43046">
    <property type="entry name" value="GDP-MANNOSE MANNOSYL HYDROLASE"/>
    <property type="match status" value="1"/>
</dbReference>
<dbReference type="InterPro" id="IPR000086">
    <property type="entry name" value="NUDIX_hydrolase_dom"/>
</dbReference>
<dbReference type="InterPro" id="IPR020084">
    <property type="entry name" value="NUDIX_hydrolase_CS"/>
</dbReference>
<protein>
    <submittedName>
        <fullName evidence="4">8-oxo-dGTP diphosphatase</fullName>
    </submittedName>
</protein>
<evidence type="ECO:0000313" key="5">
    <source>
        <dbReference type="Proteomes" id="UP000190285"/>
    </source>
</evidence>
<keyword evidence="2" id="KW-0378">Hydrolase</keyword>
<dbReference type="PROSITE" id="PS00893">
    <property type="entry name" value="NUDIX_BOX"/>
    <property type="match status" value="1"/>
</dbReference>
<dbReference type="SUPFAM" id="SSF55811">
    <property type="entry name" value="Nudix"/>
    <property type="match status" value="1"/>
</dbReference>
<dbReference type="InterPro" id="IPR014078">
    <property type="entry name" value="Nudix_YtkD"/>
</dbReference>
<keyword evidence="5" id="KW-1185">Reference proteome</keyword>
<comment type="cofactor">
    <cofactor evidence="1">
        <name>Mg(2+)</name>
        <dbReference type="ChEBI" id="CHEBI:18420"/>
    </cofactor>
</comment>
<dbReference type="RefSeq" id="WP_079495566.1">
    <property type="nucleotide sequence ID" value="NZ_FUZT01000018.1"/>
</dbReference>
<proteinExistence type="predicted"/>
<dbReference type="AlphaFoldDB" id="A0A1T5MLV3"/>
<dbReference type="Pfam" id="PF00293">
    <property type="entry name" value="NUDIX"/>
    <property type="match status" value="1"/>
</dbReference>
<dbReference type="PROSITE" id="PS51462">
    <property type="entry name" value="NUDIX"/>
    <property type="match status" value="1"/>
</dbReference>
<dbReference type="GO" id="GO:0016787">
    <property type="term" value="F:hydrolase activity"/>
    <property type="evidence" value="ECO:0007669"/>
    <property type="project" value="UniProtKB-KW"/>
</dbReference>
<reference evidence="5" key="1">
    <citation type="submission" date="2017-02" db="EMBL/GenBank/DDBJ databases">
        <authorList>
            <person name="Varghese N."/>
            <person name="Submissions S."/>
        </authorList>
    </citation>
    <scope>NUCLEOTIDE SEQUENCE [LARGE SCALE GENOMIC DNA]</scope>
    <source>
        <strain evidence="5">M1</strain>
    </source>
</reference>
<dbReference type="InterPro" id="IPR015797">
    <property type="entry name" value="NUDIX_hydrolase-like_dom_sf"/>
</dbReference>
<dbReference type="EMBL" id="FUZT01000018">
    <property type="protein sequence ID" value="SKC89033.1"/>
    <property type="molecule type" value="Genomic_DNA"/>
</dbReference>
<dbReference type="Proteomes" id="UP000190285">
    <property type="component" value="Unassembled WGS sequence"/>
</dbReference>
<dbReference type="STRING" id="36842.SAMN02194393_04970"/>
<dbReference type="OrthoDB" id="9131041at2"/>
<sequence>MIKIDFYKVEKVKNESLKFAIIAAEYKEKWILVRHKERDTWEIPGGHREKNEDINETAKRELFEETGAKEFTIKPVCNYSVTADNVTNYGRLFYAKVNRLGKLPELEIEEIKLFDALPDNLTYFNIQPKLFRRILEWKKERIEK</sequence>
<organism evidence="4 5">
    <name type="scientific">Maledivibacter halophilus</name>
    <dbReference type="NCBI Taxonomy" id="36842"/>
    <lineage>
        <taxon>Bacteria</taxon>
        <taxon>Bacillati</taxon>
        <taxon>Bacillota</taxon>
        <taxon>Clostridia</taxon>
        <taxon>Peptostreptococcales</taxon>
        <taxon>Caminicellaceae</taxon>
        <taxon>Maledivibacter</taxon>
    </lineage>
</organism>
<feature type="domain" description="Nudix hydrolase" evidence="3">
    <location>
        <begin position="14"/>
        <end position="144"/>
    </location>
</feature>
<evidence type="ECO:0000259" key="3">
    <source>
        <dbReference type="PROSITE" id="PS51462"/>
    </source>
</evidence>
<name>A0A1T5MLV3_9FIRM</name>
<dbReference type="CDD" id="cd04665">
    <property type="entry name" value="NUDIX_RppH"/>
    <property type="match status" value="1"/>
</dbReference>
<dbReference type="PANTHER" id="PTHR43046:SF2">
    <property type="entry name" value="8-OXO-DGTP DIPHOSPHATASE-RELATED"/>
    <property type="match status" value="1"/>
</dbReference>
<evidence type="ECO:0000256" key="1">
    <source>
        <dbReference type="ARBA" id="ARBA00001946"/>
    </source>
</evidence>
<evidence type="ECO:0000313" key="4">
    <source>
        <dbReference type="EMBL" id="SKC89033.1"/>
    </source>
</evidence>
<gene>
    <name evidence="4" type="ORF">SAMN02194393_04970</name>
</gene>
<dbReference type="Gene3D" id="3.90.79.10">
    <property type="entry name" value="Nucleoside Triphosphate Pyrophosphohydrolase"/>
    <property type="match status" value="1"/>
</dbReference>